<sequence length="612" mass="65040">MSNISNNPLRQAGFHDIGQLTQARQAPQSGATSTPIARGHAPANSTFQGTISIRNAPAVNGAGATQAASQGRLAAMTSTIGTSLASAASSLSHAASAFGTSVSNAASALGTSLSNAASSAQAGIRSAASAVATAIDKKLFEPGRIAEQKFAAISAERDLLRDKLGAPNPNSILNKEITTAEGKHTVETFMKTYVASLHGKSNVTAQEVMTFVRMGEQIVTELYKGSDQDFRLPLTTTIDGRQVTIPSNLDTTRAVSWYLQAKCMSDNASPDRDNVQIHSGSMTVGDPGNRLYKYLSSAPNCYGRCSSHHERRSAMDGDRPATATKGFTAPLLHGLAKQPMQNGIEDFTNKFPSNGGTLLFDKLKDGVKGGELFMKWEEVGMPDAVGSGRVAKHGDTREEKATFTMAAGRCKGHMFNFLNRHSEKAGVARGEQGAKLAAAQTKLMKDFQTLVKKSDLSAEDKAAYGPDKKDHDVQSMYEGLAKMMQTAADKGHSIASYQKMIGRVDDLDAKVGDGGGDLHIGRQATLINDFRSMVKGSDLSSADKKAYGLDKDKQDIQNMYEGLAKLIQSAADKGQPITQYQAMIAEIADLDAKIGNDMGILRSGAEAHTRLP</sequence>
<reference evidence="1" key="1">
    <citation type="submission" date="2022-11" db="EMBL/GenBank/DDBJ databases">
        <title>beta-Carotene-producing bacterium, Jeongeuplla avenae sp. nov., alleviates the salt stress of Arabidopsis seedlings.</title>
        <authorList>
            <person name="Jiang L."/>
            <person name="Lee J."/>
        </authorList>
    </citation>
    <scope>NUCLEOTIDE SEQUENCE</scope>
    <source>
        <strain evidence="1">DY_R2A_6</strain>
    </source>
</reference>
<proteinExistence type="predicted"/>
<dbReference type="EMBL" id="CP113520">
    <property type="protein sequence ID" value="WAJ30486.1"/>
    <property type="molecule type" value="Genomic_DNA"/>
</dbReference>
<accession>A0ACD4NUI8</accession>
<organism evidence="1 2">
    <name type="scientific">Antarcticirhabdus aurantiaca</name>
    <dbReference type="NCBI Taxonomy" id="2606717"/>
    <lineage>
        <taxon>Bacteria</taxon>
        <taxon>Pseudomonadati</taxon>
        <taxon>Pseudomonadota</taxon>
        <taxon>Alphaproteobacteria</taxon>
        <taxon>Hyphomicrobiales</taxon>
        <taxon>Aurantimonadaceae</taxon>
        <taxon>Antarcticirhabdus</taxon>
    </lineage>
</organism>
<protein>
    <submittedName>
        <fullName evidence="1">Uncharacterized protein</fullName>
    </submittedName>
</protein>
<evidence type="ECO:0000313" key="2">
    <source>
        <dbReference type="Proteomes" id="UP001163223"/>
    </source>
</evidence>
<name>A0ACD4NUI8_9HYPH</name>
<evidence type="ECO:0000313" key="1">
    <source>
        <dbReference type="EMBL" id="WAJ30486.1"/>
    </source>
</evidence>
<keyword evidence="2" id="KW-1185">Reference proteome</keyword>
<dbReference type="Proteomes" id="UP001163223">
    <property type="component" value="Chromosome"/>
</dbReference>
<gene>
    <name evidence="1" type="ORF">OXU80_09905</name>
</gene>